<keyword evidence="7" id="KW-1185">Reference proteome</keyword>
<dbReference type="Proteomes" id="UP000002058">
    <property type="component" value="Unassembled WGS sequence"/>
</dbReference>
<evidence type="ECO:0000313" key="7">
    <source>
        <dbReference type="Proteomes" id="UP000002058"/>
    </source>
</evidence>
<organism evidence="6 7">
    <name type="scientific">Uncinocarpus reesii (strain UAMH 1704)</name>
    <dbReference type="NCBI Taxonomy" id="336963"/>
    <lineage>
        <taxon>Eukaryota</taxon>
        <taxon>Fungi</taxon>
        <taxon>Dikarya</taxon>
        <taxon>Ascomycota</taxon>
        <taxon>Pezizomycotina</taxon>
        <taxon>Eurotiomycetes</taxon>
        <taxon>Eurotiomycetidae</taxon>
        <taxon>Onygenales</taxon>
        <taxon>Onygenaceae</taxon>
        <taxon>Uncinocarpus</taxon>
    </lineage>
</organism>
<evidence type="ECO:0000256" key="1">
    <source>
        <dbReference type="ARBA" id="ARBA00012346"/>
    </source>
</evidence>
<dbReference type="EC" id="4.3.2.9" evidence="1"/>
<dbReference type="RefSeq" id="XP_002585345.1">
    <property type="nucleotide sequence ID" value="XM_002585299.1"/>
</dbReference>
<dbReference type="AlphaFoldDB" id="C4JU95"/>
<dbReference type="EMBL" id="CH476617">
    <property type="protein sequence ID" value="EEP81192.1"/>
    <property type="molecule type" value="Genomic_DNA"/>
</dbReference>
<feature type="binding site" evidence="4">
    <location>
        <position position="281"/>
    </location>
    <ligand>
        <name>substrate</name>
    </ligand>
</feature>
<feature type="region of interest" description="Disordered" evidence="5">
    <location>
        <begin position="141"/>
        <end position="178"/>
    </location>
</feature>
<dbReference type="Gene3D" id="3.10.490.10">
    <property type="entry name" value="Gamma-glutamyl cyclotransferase-like"/>
    <property type="match status" value="1"/>
</dbReference>
<gene>
    <name evidence="6" type="ORF">UREG_06034</name>
</gene>
<dbReference type="InterPro" id="IPR017939">
    <property type="entry name" value="G-Glutamylcylcotransferase"/>
</dbReference>
<dbReference type="eggNOG" id="ENOG502S70Y">
    <property type="taxonomic scope" value="Eukaryota"/>
</dbReference>
<feature type="compositionally biased region" description="Basic and acidic residues" evidence="5">
    <location>
        <begin position="159"/>
        <end position="178"/>
    </location>
</feature>
<feature type="binding site" evidence="4">
    <location>
        <begin position="87"/>
        <end position="92"/>
    </location>
    <ligand>
        <name>substrate</name>
    </ligand>
</feature>
<dbReference type="InParanoid" id="C4JU95"/>
<name>C4JU95_UNCRE</name>
<dbReference type="GO" id="GO:0003839">
    <property type="term" value="F:gamma-glutamylcyclotransferase activity"/>
    <property type="evidence" value="ECO:0007669"/>
    <property type="project" value="UniProtKB-EC"/>
</dbReference>
<accession>C4JU95</accession>
<evidence type="ECO:0000256" key="2">
    <source>
        <dbReference type="ARBA" id="ARBA00023239"/>
    </source>
</evidence>
<dbReference type="HOGENOM" id="CLU_030506_1_0_1"/>
<dbReference type="OMA" id="CFAGTQY"/>
<feature type="region of interest" description="Disordered" evidence="5">
    <location>
        <begin position="250"/>
        <end position="279"/>
    </location>
</feature>
<dbReference type="VEuPathDB" id="FungiDB:UREG_06034"/>
<evidence type="ECO:0000313" key="6">
    <source>
        <dbReference type="EMBL" id="EEP81192.1"/>
    </source>
</evidence>
<dbReference type="PANTHER" id="PTHR12935">
    <property type="entry name" value="GAMMA-GLUTAMYLCYCLOTRANSFERASE"/>
    <property type="match status" value="1"/>
</dbReference>
<proteinExistence type="predicted"/>
<evidence type="ECO:0000256" key="5">
    <source>
        <dbReference type="SAM" id="MobiDB-lite"/>
    </source>
</evidence>
<dbReference type="GeneID" id="8438940"/>
<feature type="active site" description="Proton acceptor" evidence="3">
    <location>
        <position position="210"/>
    </location>
</feature>
<dbReference type="KEGG" id="ure:UREG_06034"/>
<protein>
    <recommendedName>
        <fullName evidence="1">gamma-glutamylcyclotransferase</fullName>
        <ecNumber evidence="1">4.3.2.9</ecNumber>
    </recommendedName>
</protein>
<evidence type="ECO:0000256" key="4">
    <source>
        <dbReference type="PIRSR" id="PIRSR617939-2"/>
    </source>
</evidence>
<keyword evidence="2" id="KW-0456">Lyase</keyword>
<reference evidence="7" key="1">
    <citation type="journal article" date="2009" name="Genome Res.">
        <title>Comparative genomic analyses of the human fungal pathogens Coccidioides and their relatives.</title>
        <authorList>
            <person name="Sharpton T.J."/>
            <person name="Stajich J.E."/>
            <person name="Rounsley S.D."/>
            <person name="Gardner M.J."/>
            <person name="Wortman J.R."/>
            <person name="Jordar V.S."/>
            <person name="Maiti R."/>
            <person name="Kodira C.D."/>
            <person name="Neafsey D.E."/>
            <person name="Zeng Q."/>
            <person name="Hung C.-Y."/>
            <person name="McMahan C."/>
            <person name="Muszewska A."/>
            <person name="Grynberg M."/>
            <person name="Mandel M.A."/>
            <person name="Kellner E.M."/>
            <person name="Barker B.M."/>
            <person name="Galgiani J.N."/>
            <person name="Orbach M.J."/>
            <person name="Kirkland T.N."/>
            <person name="Cole G.T."/>
            <person name="Henn M.R."/>
            <person name="Birren B.W."/>
            <person name="Taylor J.W."/>
        </authorList>
    </citation>
    <scope>NUCLEOTIDE SEQUENCE [LARGE SCALE GENOMIC DNA]</scope>
    <source>
        <strain evidence="7">UAMH 1704</strain>
    </source>
</reference>
<evidence type="ECO:0000256" key="3">
    <source>
        <dbReference type="PIRSR" id="PIRSR617939-1"/>
    </source>
</evidence>
<dbReference type="PANTHER" id="PTHR12935:SF0">
    <property type="entry name" value="GAMMA-GLUTAMYLCYCLOTRANSFERASE"/>
    <property type="match status" value="1"/>
</dbReference>
<sequence>MPPKKAPSEAPPDALASTAATLDEGPLRTPWYYFQGRTSTPIPAAPIPQISAARQRAAAHDHALDVDALLEQHPRQDGLLQQQTVLYLAYGSNMSSETFRNTRRIVPLAQINVCVPDLSLTFDLPGIPYLEPCFAGTQYRDPQTGQPLYPHGHFAPHTDPSRDDRDGDDKGSLLRSDDSALDDTNVWRGPLVGVVYEVTLADYARIIATEGGGASYIDVAIDCYPFPPDYDPSQPVPARPSTAPFRAHTLLSPANNPKRNAGAGTSHRARHPTYSQPSPRYKSLLVSGAKEHNLPVAYRTYLASLHAYRITSLRQRVGQILLSLLWLVPLLTTMSLGRTLSDEKGKAPWWLAKLQNATFEGLWWSYDLIFRPLFGDGERTAGT</sequence>
<dbReference type="OrthoDB" id="2017317at2759"/>